<dbReference type="RefSeq" id="WP_160842631.1">
    <property type="nucleotide sequence ID" value="NZ_WVHT01000001.1"/>
</dbReference>
<dbReference type="SUPFAM" id="SSF47384">
    <property type="entry name" value="Homodimeric domain of signal transducing histidine kinase"/>
    <property type="match status" value="1"/>
</dbReference>
<dbReference type="SMART" id="SM00387">
    <property type="entry name" value="HATPase_c"/>
    <property type="match status" value="1"/>
</dbReference>
<dbReference type="InterPro" id="IPR036890">
    <property type="entry name" value="HATPase_C_sf"/>
</dbReference>
<proteinExistence type="predicted"/>
<keyword evidence="8" id="KW-0472">Membrane</keyword>
<evidence type="ECO:0000256" key="6">
    <source>
        <dbReference type="ARBA" id="ARBA00022777"/>
    </source>
</evidence>
<dbReference type="GO" id="GO:0005886">
    <property type="term" value="C:plasma membrane"/>
    <property type="evidence" value="ECO:0007669"/>
    <property type="project" value="TreeGrafter"/>
</dbReference>
<feature type="transmembrane region" description="Helical" evidence="8">
    <location>
        <begin position="7"/>
        <end position="27"/>
    </location>
</feature>
<organism evidence="10 11">
    <name type="scientific">Hufsiella arboris</name>
    <dbReference type="NCBI Taxonomy" id="2695275"/>
    <lineage>
        <taxon>Bacteria</taxon>
        <taxon>Pseudomonadati</taxon>
        <taxon>Bacteroidota</taxon>
        <taxon>Sphingobacteriia</taxon>
        <taxon>Sphingobacteriales</taxon>
        <taxon>Sphingobacteriaceae</taxon>
        <taxon>Hufsiella</taxon>
    </lineage>
</organism>
<reference evidence="10 11" key="1">
    <citation type="submission" date="2019-11" db="EMBL/GenBank/DDBJ databases">
        <title>Pedobacter sp. HMF7647 Genome sequencing and assembly.</title>
        <authorList>
            <person name="Kang H."/>
            <person name="Kim H."/>
            <person name="Joh K."/>
        </authorList>
    </citation>
    <scope>NUCLEOTIDE SEQUENCE [LARGE SCALE GENOMIC DNA]</scope>
    <source>
        <strain evidence="10 11">HMF7647</strain>
    </source>
</reference>
<dbReference type="InterPro" id="IPR036097">
    <property type="entry name" value="HisK_dim/P_sf"/>
</dbReference>
<dbReference type="PANTHER" id="PTHR45436">
    <property type="entry name" value="SENSOR HISTIDINE KINASE YKOH"/>
    <property type="match status" value="1"/>
</dbReference>
<dbReference type="Pfam" id="PF00512">
    <property type="entry name" value="HisKA"/>
    <property type="match status" value="1"/>
</dbReference>
<accession>A0A7K1Y584</accession>
<dbReference type="GO" id="GO:0000155">
    <property type="term" value="F:phosphorelay sensor kinase activity"/>
    <property type="evidence" value="ECO:0007669"/>
    <property type="project" value="InterPro"/>
</dbReference>
<evidence type="ECO:0000256" key="8">
    <source>
        <dbReference type="SAM" id="Phobius"/>
    </source>
</evidence>
<evidence type="ECO:0000256" key="7">
    <source>
        <dbReference type="ARBA" id="ARBA00022989"/>
    </source>
</evidence>
<dbReference type="EMBL" id="WVHT01000001">
    <property type="protein sequence ID" value="MXV49521.1"/>
    <property type="molecule type" value="Genomic_DNA"/>
</dbReference>
<dbReference type="Gene3D" id="1.10.287.130">
    <property type="match status" value="1"/>
</dbReference>
<evidence type="ECO:0000256" key="5">
    <source>
        <dbReference type="ARBA" id="ARBA00022692"/>
    </source>
</evidence>
<dbReference type="InterPro" id="IPR003594">
    <property type="entry name" value="HATPase_dom"/>
</dbReference>
<keyword evidence="5 8" id="KW-0812">Transmembrane</keyword>
<dbReference type="SUPFAM" id="SSF55874">
    <property type="entry name" value="ATPase domain of HSP90 chaperone/DNA topoisomerase II/histidine kinase"/>
    <property type="match status" value="1"/>
</dbReference>
<evidence type="ECO:0000313" key="10">
    <source>
        <dbReference type="EMBL" id="MXV49521.1"/>
    </source>
</evidence>
<dbReference type="Proteomes" id="UP000466586">
    <property type="component" value="Unassembled WGS sequence"/>
</dbReference>
<keyword evidence="4" id="KW-0808">Transferase</keyword>
<dbReference type="PROSITE" id="PS50109">
    <property type="entry name" value="HIS_KIN"/>
    <property type="match status" value="1"/>
</dbReference>
<dbReference type="InterPro" id="IPR003661">
    <property type="entry name" value="HisK_dim/P_dom"/>
</dbReference>
<dbReference type="CDD" id="cd00082">
    <property type="entry name" value="HisKA"/>
    <property type="match status" value="1"/>
</dbReference>
<dbReference type="PANTHER" id="PTHR45436:SF5">
    <property type="entry name" value="SENSOR HISTIDINE KINASE TRCS"/>
    <property type="match status" value="1"/>
</dbReference>
<feature type="domain" description="Histidine kinase" evidence="9">
    <location>
        <begin position="216"/>
        <end position="420"/>
    </location>
</feature>
<dbReference type="AlphaFoldDB" id="A0A7K1Y584"/>
<feature type="transmembrane region" description="Helical" evidence="8">
    <location>
        <begin position="135"/>
        <end position="153"/>
    </location>
</feature>
<keyword evidence="11" id="KW-1185">Reference proteome</keyword>
<keyword evidence="6" id="KW-0418">Kinase</keyword>
<dbReference type="SMART" id="SM00388">
    <property type="entry name" value="HisKA"/>
    <property type="match status" value="1"/>
</dbReference>
<name>A0A7K1Y584_9SPHI</name>
<dbReference type="EC" id="2.7.13.3" evidence="2"/>
<keyword evidence="7 8" id="KW-1133">Transmembrane helix</keyword>
<comment type="catalytic activity">
    <reaction evidence="1">
        <text>ATP + protein L-histidine = ADP + protein N-phospho-L-histidine.</text>
        <dbReference type="EC" id="2.7.13.3"/>
    </reaction>
</comment>
<evidence type="ECO:0000256" key="3">
    <source>
        <dbReference type="ARBA" id="ARBA00022553"/>
    </source>
</evidence>
<gene>
    <name evidence="10" type="ORF">GS399_00940</name>
</gene>
<evidence type="ECO:0000256" key="4">
    <source>
        <dbReference type="ARBA" id="ARBA00022679"/>
    </source>
</evidence>
<comment type="caution">
    <text evidence="10">The sequence shown here is derived from an EMBL/GenBank/DDBJ whole genome shotgun (WGS) entry which is preliminary data.</text>
</comment>
<dbReference type="Gene3D" id="3.30.565.10">
    <property type="entry name" value="Histidine kinase-like ATPase, C-terminal domain"/>
    <property type="match status" value="1"/>
</dbReference>
<dbReference type="InterPro" id="IPR050428">
    <property type="entry name" value="TCS_sensor_his_kinase"/>
</dbReference>
<evidence type="ECO:0000256" key="2">
    <source>
        <dbReference type="ARBA" id="ARBA00012438"/>
    </source>
</evidence>
<protein>
    <recommendedName>
        <fullName evidence="2">histidine kinase</fullName>
        <ecNumber evidence="2">2.7.13.3</ecNumber>
    </recommendedName>
</protein>
<dbReference type="InterPro" id="IPR005467">
    <property type="entry name" value="His_kinase_dom"/>
</dbReference>
<evidence type="ECO:0000259" key="9">
    <source>
        <dbReference type="PROSITE" id="PS50109"/>
    </source>
</evidence>
<sequence length="441" mass="50446">MRLVDKFTIWFIIIFVLVTPVSMFISYRSIKERMDTSETVRLTDLNNHIAMQLKSGAAPQQFTISHPITIERVAALPVNKVEVSEEQRFNRNRNQNECKLTVSSFYNINDSYYKISSYNDVTKSKEILNGMLRAVFWKMALIILLIVITTRLVSKYILSSFQKTLDTIQVFSLRQREKLELPETNTKEFRQLNSFLKKMTDKAADDYSKMKEFSENASHELQTPLAIIRSKLELFAETDISAEQADLIGDMQNAIEKLVRINRSLLLLTKLENLEYEAAEDLRFCKITNSVLASFENWIQLKNISLVKNVDKKVSLRIHPSLAEILLTNLLSNAIRYNWENGSIVVTLTSHSLTIKNTGSPLEIPAEQLFQRFKKSNQCAESVGLGLAIVKQICNVNGFHISYNYLEGYHILQVEFTKSPAIAEAFEEKQVGILLDSPAIV</sequence>
<evidence type="ECO:0000256" key="1">
    <source>
        <dbReference type="ARBA" id="ARBA00000085"/>
    </source>
</evidence>
<dbReference type="Pfam" id="PF02518">
    <property type="entry name" value="HATPase_c"/>
    <property type="match status" value="1"/>
</dbReference>
<keyword evidence="3" id="KW-0597">Phosphoprotein</keyword>
<evidence type="ECO:0000313" key="11">
    <source>
        <dbReference type="Proteomes" id="UP000466586"/>
    </source>
</evidence>